<reference evidence="2 3" key="1">
    <citation type="journal article" date="2017" name="Mol. Ecol.">
        <title>Comparative and population genomic landscape of Phellinus noxius: A hypervariable fungus causing root rot in trees.</title>
        <authorList>
            <person name="Chung C.L."/>
            <person name="Lee T.J."/>
            <person name="Akiba M."/>
            <person name="Lee H.H."/>
            <person name="Kuo T.H."/>
            <person name="Liu D."/>
            <person name="Ke H.M."/>
            <person name="Yokoi T."/>
            <person name="Roa M.B."/>
            <person name="Lu M.J."/>
            <person name="Chang Y.Y."/>
            <person name="Ann P.J."/>
            <person name="Tsai J.N."/>
            <person name="Chen C.Y."/>
            <person name="Tzean S.S."/>
            <person name="Ota Y."/>
            <person name="Hattori T."/>
            <person name="Sahashi N."/>
            <person name="Liou R.F."/>
            <person name="Kikuchi T."/>
            <person name="Tsai I.J."/>
        </authorList>
    </citation>
    <scope>NUCLEOTIDE SEQUENCE [LARGE SCALE GENOMIC DNA]</scope>
    <source>
        <strain evidence="2 3">FFPRI411160</strain>
    </source>
</reference>
<comment type="caution">
    <text evidence="2">The sequence shown here is derived from an EMBL/GenBank/DDBJ whole genome shotgun (WGS) entry which is preliminary data.</text>
</comment>
<proteinExistence type="predicted"/>
<gene>
    <name evidence="2" type="ORF">PNOK_0385100</name>
</gene>
<dbReference type="EMBL" id="NBII01000003">
    <property type="protein sequence ID" value="PAV21224.1"/>
    <property type="molecule type" value="Genomic_DNA"/>
</dbReference>
<name>A0A286UNY4_9AGAM</name>
<dbReference type="AlphaFoldDB" id="A0A286UNY4"/>
<evidence type="ECO:0000313" key="2">
    <source>
        <dbReference type="EMBL" id="PAV21224.1"/>
    </source>
</evidence>
<evidence type="ECO:0000313" key="3">
    <source>
        <dbReference type="Proteomes" id="UP000217199"/>
    </source>
</evidence>
<sequence length="114" mass="12556">MENRKDSPPPAYSDIPSIPTDSHSTQPSVAPSTAPSGLNPIETPFAGPAFHHHNVHSHTFVYGPTPFPHQSQNGVLLPLPYYDPHSPYSMEQAISHLLRSITSFICFNELDILI</sequence>
<dbReference type="Proteomes" id="UP000217199">
    <property type="component" value="Unassembled WGS sequence"/>
</dbReference>
<protein>
    <submittedName>
        <fullName evidence="2">Uncharacterized protein</fullName>
    </submittedName>
</protein>
<evidence type="ECO:0000256" key="1">
    <source>
        <dbReference type="SAM" id="MobiDB-lite"/>
    </source>
</evidence>
<dbReference type="OrthoDB" id="3259540at2759"/>
<feature type="compositionally biased region" description="Polar residues" evidence="1">
    <location>
        <begin position="19"/>
        <end position="36"/>
    </location>
</feature>
<feature type="region of interest" description="Disordered" evidence="1">
    <location>
        <begin position="1"/>
        <end position="50"/>
    </location>
</feature>
<keyword evidence="3" id="KW-1185">Reference proteome</keyword>
<accession>A0A286UNY4</accession>
<organism evidence="2 3">
    <name type="scientific">Pyrrhoderma noxium</name>
    <dbReference type="NCBI Taxonomy" id="2282107"/>
    <lineage>
        <taxon>Eukaryota</taxon>
        <taxon>Fungi</taxon>
        <taxon>Dikarya</taxon>
        <taxon>Basidiomycota</taxon>
        <taxon>Agaricomycotina</taxon>
        <taxon>Agaricomycetes</taxon>
        <taxon>Hymenochaetales</taxon>
        <taxon>Hymenochaetaceae</taxon>
        <taxon>Pyrrhoderma</taxon>
    </lineage>
</organism>
<dbReference type="InParanoid" id="A0A286UNY4"/>